<gene>
    <name evidence="4" type="ORF">ACH3VR_15930</name>
</gene>
<evidence type="ECO:0000256" key="1">
    <source>
        <dbReference type="ARBA" id="ARBA00022679"/>
    </source>
</evidence>
<keyword evidence="2 4" id="KW-0012">Acyltransferase</keyword>
<keyword evidence="5" id="KW-1185">Reference proteome</keyword>
<dbReference type="Gene3D" id="3.40.630.30">
    <property type="match status" value="1"/>
</dbReference>
<dbReference type="Pfam" id="PF00583">
    <property type="entry name" value="Acetyltransf_1"/>
    <property type="match status" value="1"/>
</dbReference>
<dbReference type="InterPro" id="IPR000182">
    <property type="entry name" value="GNAT_dom"/>
</dbReference>
<feature type="domain" description="N-acetyltransferase" evidence="3">
    <location>
        <begin position="10"/>
        <end position="172"/>
    </location>
</feature>
<dbReference type="EC" id="2.3.-.-" evidence="4"/>
<dbReference type="CDD" id="cd04301">
    <property type="entry name" value="NAT_SF"/>
    <property type="match status" value="1"/>
</dbReference>
<evidence type="ECO:0000259" key="3">
    <source>
        <dbReference type="PROSITE" id="PS51186"/>
    </source>
</evidence>
<comment type="caution">
    <text evidence="4">The sequence shown here is derived from an EMBL/GenBank/DDBJ whole genome shotgun (WGS) entry which is preliminary data.</text>
</comment>
<keyword evidence="1 4" id="KW-0808">Transferase</keyword>
<dbReference type="InterPro" id="IPR016181">
    <property type="entry name" value="Acyl_CoA_acyltransferase"/>
</dbReference>
<evidence type="ECO:0000313" key="4">
    <source>
        <dbReference type="EMBL" id="MFH8251856.1"/>
    </source>
</evidence>
<dbReference type="EMBL" id="JBIQWL010000006">
    <property type="protein sequence ID" value="MFH8251856.1"/>
    <property type="molecule type" value="Genomic_DNA"/>
</dbReference>
<protein>
    <submittedName>
        <fullName evidence="4">GNAT family N-acetyltransferase</fullName>
        <ecNumber evidence="4">2.3.-.-</ecNumber>
    </submittedName>
</protein>
<dbReference type="SUPFAM" id="SSF55729">
    <property type="entry name" value="Acyl-CoA N-acyltransferases (Nat)"/>
    <property type="match status" value="1"/>
</dbReference>
<evidence type="ECO:0000256" key="2">
    <source>
        <dbReference type="ARBA" id="ARBA00023315"/>
    </source>
</evidence>
<dbReference type="PANTHER" id="PTHR43072">
    <property type="entry name" value="N-ACETYLTRANSFERASE"/>
    <property type="match status" value="1"/>
</dbReference>
<reference evidence="4 5" key="1">
    <citation type="submission" date="2024-09" db="EMBL/GenBank/DDBJ databases">
        <authorList>
            <person name="Pan X."/>
        </authorList>
    </citation>
    <scope>NUCLEOTIDE SEQUENCE [LARGE SCALE GENOMIC DNA]</scope>
    <source>
        <strain evidence="4 5">B2969</strain>
    </source>
</reference>
<proteinExistence type="predicted"/>
<sequence length="178" mass="19760">MQGTEGRAPIFIRTLRPDDWPAVEEIYRQGIDDGEATFEATTPSWEAFDAGKVPSPRLVAHDADGTIAGWAAASPISARPAYRGVIEHSVYVHRAARGRGIGRMLLFAFVEAADEAGYWTIQSSVFPENTASLRLHEAAGFRPVGRRERIARLETGPRAGQWRDTIMIERRSRRNGND</sequence>
<dbReference type="Proteomes" id="UP001610861">
    <property type="component" value="Unassembled WGS sequence"/>
</dbReference>
<name>A0ABW7QAE5_9MICO</name>
<organism evidence="4 5">
    <name type="scientific">Microbacterium alkaliflavum</name>
    <dbReference type="NCBI Taxonomy" id="3248839"/>
    <lineage>
        <taxon>Bacteria</taxon>
        <taxon>Bacillati</taxon>
        <taxon>Actinomycetota</taxon>
        <taxon>Actinomycetes</taxon>
        <taxon>Micrococcales</taxon>
        <taxon>Microbacteriaceae</taxon>
        <taxon>Microbacterium</taxon>
    </lineage>
</organism>
<dbReference type="GO" id="GO:0016746">
    <property type="term" value="F:acyltransferase activity"/>
    <property type="evidence" value="ECO:0007669"/>
    <property type="project" value="UniProtKB-KW"/>
</dbReference>
<dbReference type="PANTHER" id="PTHR43072:SF23">
    <property type="entry name" value="UPF0039 PROTEIN C11D3.02C"/>
    <property type="match status" value="1"/>
</dbReference>
<accession>A0ABW7QAE5</accession>
<evidence type="ECO:0000313" key="5">
    <source>
        <dbReference type="Proteomes" id="UP001610861"/>
    </source>
</evidence>
<dbReference type="RefSeq" id="WP_397557306.1">
    <property type="nucleotide sequence ID" value="NZ_JBIQWL010000006.1"/>
</dbReference>
<dbReference type="PROSITE" id="PS51186">
    <property type="entry name" value="GNAT"/>
    <property type="match status" value="1"/>
</dbReference>